<proteinExistence type="predicted"/>
<accession>A0A7W6BC67</accession>
<organism evidence="1 2">
    <name type="scientific">Rhizobium fabae</name>
    <dbReference type="NCBI Taxonomy" id="573179"/>
    <lineage>
        <taxon>Bacteria</taxon>
        <taxon>Pseudomonadati</taxon>
        <taxon>Pseudomonadota</taxon>
        <taxon>Alphaproteobacteria</taxon>
        <taxon>Hyphomicrobiales</taxon>
        <taxon>Rhizobiaceae</taxon>
        <taxon>Rhizobium/Agrobacterium group</taxon>
        <taxon>Rhizobium</taxon>
    </lineage>
</organism>
<name>A0A7W6BC67_9HYPH</name>
<sequence length="30" mass="3293">MSLATSGRRKGIKRALEHEDEVLAHCKAKG</sequence>
<dbReference type="EMBL" id="JACIDG010000032">
    <property type="protein sequence ID" value="MBB3919658.1"/>
    <property type="molecule type" value="Genomic_DNA"/>
</dbReference>
<dbReference type="Proteomes" id="UP000545490">
    <property type="component" value="Unassembled WGS sequence"/>
</dbReference>
<reference evidence="1 2" key="1">
    <citation type="submission" date="2020-08" db="EMBL/GenBank/DDBJ databases">
        <title>Genomic Encyclopedia of Type Strains, Phase IV (KMG-IV): sequencing the most valuable type-strain genomes for metagenomic binning, comparative biology and taxonomic classification.</title>
        <authorList>
            <person name="Goeker M."/>
        </authorList>
    </citation>
    <scope>NUCLEOTIDE SEQUENCE [LARGE SCALE GENOMIC DNA]</scope>
    <source>
        <strain evidence="1 2">DSM 19331</strain>
    </source>
</reference>
<evidence type="ECO:0000313" key="2">
    <source>
        <dbReference type="Proteomes" id="UP000545490"/>
    </source>
</evidence>
<dbReference type="AlphaFoldDB" id="A0A7W6BC67"/>
<evidence type="ECO:0000313" key="1">
    <source>
        <dbReference type="EMBL" id="MBB3919658.1"/>
    </source>
</evidence>
<protein>
    <submittedName>
        <fullName evidence="1">Uncharacterized protein</fullName>
    </submittedName>
</protein>
<comment type="caution">
    <text evidence="1">The sequence shown here is derived from an EMBL/GenBank/DDBJ whole genome shotgun (WGS) entry which is preliminary data.</text>
</comment>
<gene>
    <name evidence="1" type="ORF">GGQ65_007005</name>
</gene>